<keyword evidence="3" id="KW-1185">Reference proteome</keyword>
<dbReference type="Pfam" id="PF00753">
    <property type="entry name" value="Lactamase_B"/>
    <property type="match status" value="1"/>
</dbReference>
<name>A0A920BSB3_9BACI</name>
<organism evidence="2 3">
    <name type="scientific">Robertmurraya siralis</name>
    <dbReference type="NCBI Taxonomy" id="77777"/>
    <lineage>
        <taxon>Bacteria</taxon>
        <taxon>Bacillati</taxon>
        <taxon>Bacillota</taxon>
        <taxon>Bacilli</taxon>
        <taxon>Bacillales</taxon>
        <taxon>Bacillaceae</taxon>
        <taxon>Robertmurraya</taxon>
    </lineage>
</organism>
<dbReference type="PANTHER" id="PTHR47619">
    <property type="entry name" value="METALLO-HYDROLASE YYCJ-RELATED"/>
    <property type="match status" value="1"/>
</dbReference>
<dbReference type="InterPro" id="IPR001279">
    <property type="entry name" value="Metallo-B-lactamas"/>
</dbReference>
<dbReference type="InterPro" id="IPR036866">
    <property type="entry name" value="RibonucZ/Hydroxyglut_hydro"/>
</dbReference>
<dbReference type="SMART" id="SM00849">
    <property type="entry name" value="Lactamase_B"/>
    <property type="match status" value="1"/>
</dbReference>
<dbReference type="Proteomes" id="UP000682111">
    <property type="component" value="Unassembled WGS sequence"/>
</dbReference>
<reference evidence="2" key="1">
    <citation type="submission" date="2021-03" db="EMBL/GenBank/DDBJ databases">
        <title>Antimicrobial resistance genes in bacteria isolated from Japanese honey, and their potential for conferring macrolide and lincosamide resistance in the American foulbrood pathogen Paenibacillus larvae.</title>
        <authorList>
            <person name="Okamoto M."/>
            <person name="Kumagai M."/>
            <person name="Kanamori H."/>
            <person name="Takamatsu D."/>
        </authorList>
    </citation>
    <scope>NUCLEOTIDE SEQUENCE</scope>
    <source>
        <strain evidence="2">J27TS8</strain>
    </source>
</reference>
<evidence type="ECO:0000259" key="1">
    <source>
        <dbReference type="SMART" id="SM00849"/>
    </source>
</evidence>
<dbReference type="Gene3D" id="3.60.15.10">
    <property type="entry name" value="Ribonuclease Z/Hydroxyacylglutathione hydrolase-like"/>
    <property type="match status" value="1"/>
</dbReference>
<dbReference type="PANTHER" id="PTHR47619:SF1">
    <property type="entry name" value="EXODEOXYRIBONUCLEASE WALJ"/>
    <property type="match status" value="1"/>
</dbReference>
<feature type="domain" description="Metallo-beta-lactamase" evidence="1">
    <location>
        <begin position="11"/>
        <end position="213"/>
    </location>
</feature>
<sequence>MKVDILASGSGGNCIALTSGNSTILVDAGIAKTKIDKKLVEVGIQPMNVRAIFITHAHGDHIKGLPLANKYNIPVFASEGEWKDIQVVEDNLKRVVKSGNGIDFKDIFYIEPFNTHHDAYEPLGYSVYDYEGNRCSICLDTGHVDNEMISAMEFSSIYIIEANHEPNMVEVSDYPNNVKARILSDNGHLSNTQTAEALSRLVTGHGERIYLTHLSSSNNMPKLAEMTVKRVLFKKGFKAGKHYEIEVV</sequence>
<dbReference type="SUPFAM" id="SSF56281">
    <property type="entry name" value="Metallo-hydrolase/oxidoreductase"/>
    <property type="match status" value="1"/>
</dbReference>
<protein>
    <submittedName>
        <fullName evidence="2">Metallo-hydrolase YycJ</fullName>
    </submittedName>
</protein>
<accession>A0A920BSB3</accession>
<comment type="caution">
    <text evidence="2">The sequence shown here is derived from an EMBL/GenBank/DDBJ whole genome shotgun (WGS) entry which is preliminary data.</text>
</comment>
<gene>
    <name evidence="2" type="primary">yycJ_1</name>
    <name evidence="2" type="ORF">J27TS8_04940</name>
</gene>
<proteinExistence type="predicted"/>
<dbReference type="AlphaFoldDB" id="A0A920BSB3"/>
<evidence type="ECO:0000313" key="2">
    <source>
        <dbReference type="EMBL" id="GIN60501.1"/>
    </source>
</evidence>
<dbReference type="RefSeq" id="WP_212933179.1">
    <property type="nucleotide sequence ID" value="NZ_BORC01000001.1"/>
</dbReference>
<dbReference type="EMBL" id="BORC01000001">
    <property type="protein sequence ID" value="GIN60501.1"/>
    <property type="molecule type" value="Genomic_DNA"/>
</dbReference>
<dbReference type="InterPro" id="IPR052533">
    <property type="entry name" value="WalJ/YycJ-like"/>
</dbReference>
<evidence type="ECO:0000313" key="3">
    <source>
        <dbReference type="Proteomes" id="UP000682111"/>
    </source>
</evidence>